<proteinExistence type="predicted"/>
<dbReference type="Pfam" id="PF14360">
    <property type="entry name" value="PAP2_C"/>
    <property type="match status" value="1"/>
</dbReference>
<evidence type="ECO:0000313" key="4">
    <source>
        <dbReference type="Proteomes" id="UP000034137"/>
    </source>
</evidence>
<feature type="transmembrane region" description="Helical" evidence="1">
    <location>
        <begin position="188"/>
        <end position="206"/>
    </location>
</feature>
<protein>
    <recommendedName>
        <fullName evidence="2">Sphingomyelin synthase-like domain-containing protein</fullName>
    </recommendedName>
</protein>
<comment type="caution">
    <text evidence="3">The sequence shown here is derived from an EMBL/GenBank/DDBJ whole genome shotgun (WGS) entry which is preliminary data.</text>
</comment>
<feature type="transmembrane region" description="Helical" evidence="1">
    <location>
        <begin position="134"/>
        <end position="154"/>
    </location>
</feature>
<keyword evidence="1" id="KW-0812">Transmembrane</keyword>
<feature type="transmembrane region" description="Helical" evidence="1">
    <location>
        <begin position="161"/>
        <end position="182"/>
    </location>
</feature>
<feature type="transmembrane region" description="Helical" evidence="1">
    <location>
        <begin position="96"/>
        <end position="114"/>
    </location>
</feature>
<sequence length="238" mass="26852">MKKFMIKLPNNKFNKKSINKKYIFSTLTGVVLLLASLFFNFFASSYATRQASNSVDDILLDKLPVFDVNFIFVNGAVIFVLLIFILMITNISQIPFILKMTALFIFIRSISVTLTHLAPPPDMITINTDMFQKFVFGADLFFSGHVGFPFIFSLAYQHNKYLRNLFIIASLIGATSVILGHLHYSIDVFGAYFISFTIFSLAKNIFKADYDLFLGKEAVSMSLSFESIKKVSGNMDGL</sequence>
<keyword evidence="1" id="KW-1133">Transmembrane helix</keyword>
<dbReference type="AlphaFoldDB" id="A0A0G0PU80"/>
<dbReference type="InterPro" id="IPR036938">
    <property type="entry name" value="PAP2/HPO_sf"/>
</dbReference>
<reference evidence="3 4" key="1">
    <citation type="journal article" date="2015" name="Nature">
        <title>rRNA introns, odd ribosomes, and small enigmatic genomes across a large radiation of phyla.</title>
        <authorList>
            <person name="Brown C.T."/>
            <person name="Hug L.A."/>
            <person name="Thomas B.C."/>
            <person name="Sharon I."/>
            <person name="Castelle C.J."/>
            <person name="Singh A."/>
            <person name="Wilkins M.J."/>
            <person name="Williams K.H."/>
            <person name="Banfield J.F."/>
        </authorList>
    </citation>
    <scope>NUCLEOTIDE SEQUENCE [LARGE SCALE GENOMIC DNA]</scope>
</reference>
<evidence type="ECO:0000259" key="2">
    <source>
        <dbReference type="Pfam" id="PF14360"/>
    </source>
</evidence>
<accession>A0A0G0PU80</accession>
<dbReference type="Proteomes" id="UP000034137">
    <property type="component" value="Unassembled WGS sequence"/>
</dbReference>
<evidence type="ECO:0000313" key="3">
    <source>
        <dbReference type="EMBL" id="KKR31483.1"/>
    </source>
</evidence>
<dbReference type="InterPro" id="IPR025749">
    <property type="entry name" value="Sphingomyelin_synth-like_dom"/>
</dbReference>
<organism evidence="3 4">
    <name type="scientific">Candidatus Falkowbacteria bacterium GW2011_GWF2_39_8</name>
    <dbReference type="NCBI Taxonomy" id="1618642"/>
    <lineage>
        <taxon>Bacteria</taxon>
        <taxon>Candidatus Falkowiibacteriota</taxon>
    </lineage>
</organism>
<feature type="transmembrane region" description="Helical" evidence="1">
    <location>
        <begin position="71"/>
        <end position="89"/>
    </location>
</feature>
<keyword evidence="1" id="KW-0472">Membrane</keyword>
<feature type="domain" description="Sphingomyelin synthase-like" evidence="2">
    <location>
        <begin position="138"/>
        <end position="201"/>
    </location>
</feature>
<dbReference type="EMBL" id="LBXO01000059">
    <property type="protein sequence ID" value="KKR31483.1"/>
    <property type="molecule type" value="Genomic_DNA"/>
</dbReference>
<gene>
    <name evidence="3" type="ORF">UT64_C0059G0006</name>
</gene>
<dbReference type="SUPFAM" id="SSF48317">
    <property type="entry name" value="Acid phosphatase/Vanadium-dependent haloperoxidase"/>
    <property type="match status" value="1"/>
</dbReference>
<evidence type="ECO:0000256" key="1">
    <source>
        <dbReference type="SAM" id="Phobius"/>
    </source>
</evidence>
<name>A0A0G0PU80_9BACT</name>